<feature type="region of interest" description="Disordered" evidence="1">
    <location>
        <begin position="399"/>
        <end position="468"/>
    </location>
</feature>
<dbReference type="EMBL" id="JABBWE010000061">
    <property type="protein sequence ID" value="KAG1789132.1"/>
    <property type="molecule type" value="Genomic_DNA"/>
</dbReference>
<dbReference type="Proteomes" id="UP000719766">
    <property type="component" value="Unassembled WGS sequence"/>
</dbReference>
<organism evidence="3 4">
    <name type="scientific">Suillus plorans</name>
    <dbReference type="NCBI Taxonomy" id="116603"/>
    <lineage>
        <taxon>Eukaryota</taxon>
        <taxon>Fungi</taxon>
        <taxon>Dikarya</taxon>
        <taxon>Basidiomycota</taxon>
        <taxon>Agaricomycotina</taxon>
        <taxon>Agaricomycetes</taxon>
        <taxon>Agaricomycetidae</taxon>
        <taxon>Boletales</taxon>
        <taxon>Suillineae</taxon>
        <taxon>Suillaceae</taxon>
        <taxon>Suillus</taxon>
    </lineage>
</organism>
<evidence type="ECO:0000313" key="2">
    <source>
        <dbReference type="EMBL" id="KAG1789129.1"/>
    </source>
</evidence>
<keyword evidence="4" id="KW-1185">Reference proteome</keyword>
<name>A0A9P7AGL5_9AGAM</name>
<evidence type="ECO:0000256" key="1">
    <source>
        <dbReference type="SAM" id="MobiDB-lite"/>
    </source>
</evidence>
<dbReference type="OrthoDB" id="2670408at2759"/>
<reference evidence="3" key="1">
    <citation type="journal article" date="2020" name="New Phytol.">
        <title>Comparative genomics reveals dynamic genome evolution in host specialist ectomycorrhizal fungi.</title>
        <authorList>
            <person name="Lofgren L.A."/>
            <person name="Nguyen N.H."/>
            <person name="Vilgalys R."/>
            <person name="Ruytinx J."/>
            <person name="Liao H.L."/>
            <person name="Branco S."/>
            <person name="Kuo A."/>
            <person name="LaButti K."/>
            <person name="Lipzen A."/>
            <person name="Andreopoulos W."/>
            <person name="Pangilinan J."/>
            <person name="Riley R."/>
            <person name="Hundley H."/>
            <person name="Na H."/>
            <person name="Barry K."/>
            <person name="Grigoriev I.V."/>
            <person name="Stajich J.E."/>
            <person name="Kennedy P.G."/>
        </authorList>
    </citation>
    <scope>NUCLEOTIDE SEQUENCE</scope>
    <source>
        <strain evidence="3">S12</strain>
    </source>
</reference>
<gene>
    <name evidence="2" type="ORF">HD556DRAFT_1244187</name>
    <name evidence="3" type="ORF">HD556DRAFT_1244280</name>
</gene>
<proteinExistence type="predicted"/>
<dbReference type="AlphaFoldDB" id="A0A9P7AGL5"/>
<protein>
    <submittedName>
        <fullName evidence="3">Uncharacterized protein</fullName>
    </submittedName>
</protein>
<evidence type="ECO:0000313" key="4">
    <source>
        <dbReference type="Proteomes" id="UP000719766"/>
    </source>
</evidence>
<comment type="caution">
    <text evidence="3">The sequence shown here is derived from an EMBL/GenBank/DDBJ whole genome shotgun (WGS) entry which is preliminary data.</text>
</comment>
<sequence>MPPHEKAGSVVARYASTMRKMSTTKKQTVWRHRQRIKQTAAQKALLKVKRKKHREEYAAALIAARDVVKEQAALLRETFGRHSVNYYFEEIMQHSRLTGRRKVTKWNAFVKKEVECHNSALPAGEKRYKACELMPQIRARWKDMDEHQRTAETEDIIESMREHREMKELSSHNVMLGALADTNKTLEKVNRELTTLHSRAGIEFILLAVRGDTEHWNQPHVFNTARAAEFFDSCLKTSLGTLAFRFEGYCVAGVQGLAKTHLEEVLELKKNLSEMILQKLWTAASPKQVQRMYYTNFDTNITAKYGVVLENWPLSKFCCPGDINSRNELRVLFHAWETNSTRFRRLSDAEFGDWETSRFNAAMAQMSSNTDVDLSTSDTALLPDLQSSDLVEGNSLSIPTAATSTDQPPPPAPQHRKRPAAELTGVFSISGEGVTVEKKARKERSDKGKKRGPRKGTRVATPAASTPS</sequence>
<feature type="compositionally biased region" description="Basic and acidic residues" evidence="1">
    <location>
        <begin position="435"/>
        <end position="446"/>
    </location>
</feature>
<feature type="compositionally biased region" description="Basic residues" evidence="1">
    <location>
        <begin position="447"/>
        <end position="457"/>
    </location>
</feature>
<dbReference type="RefSeq" id="XP_041156250.1">
    <property type="nucleotide sequence ID" value="XM_041298425.1"/>
</dbReference>
<dbReference type="EMBL" id="JABBWE010000061">
    <property type="protein sequence ID" value="KAG1789129.1"/>
    <property type="molecule type" value="Genomic_DNA"/>
</dbReference>
<dbReference type="GeneID" id="64592189"/>
<accession>A0A9P7AGL5</accession>
<evidence type="ECO:0000313" key="3">
    <source>
        <dbReference type="EMBL" id="KAG1789132.1"/>
    </source>
</evidence>